<name>A0A8H4LY42_9HYPO</name>
<comment type="caution">
    <text evidence="2">The sequence shown here is derived from an EMBL/GenBank/DDBJ whole genome shotgun (WGS) entry which is preliminary data.</text>
</comment>
<accession>A0A8H4LY42</accession>
<dbReference type="EMBL" id="JAAVMX010000005">
    <property type="protein sequence ID" value="KAF4507735.1"/>
    <property type="molecule type" value="Genomic_DNA"/>
</dbReference>
<keyword evidence="1" id="KW-0732">Signal</keyword>
<dbReference type="Gene3D" id="2.170.15.10">
    <property type="entry name" value="Proaerolysin, chain A, domain 3"/>
    <property type="match status" value="1"/>
</dbReference>
<sequence>MLHLHCRLLLAAVCIGCSAAAVSPAAESAISEIKKEIEANARKIDPDDPPYYDASNIIEPTCINNIISCLKTEFWTRQYLDHVDSVSIQTSVHTDAELVNTGSKDATIRSTESTAVALGTTKGWTIGLKASAGVTGGVAPLVTPFTAELSGSYKDETTSTTTETRTTQYTASCPPGKTCRIQTVTYQVTATGVCSDEPFYNCGGEQHMCTSDWTESCDQYNAFFKKGCKSIPTVHPCKVNIQMRDNGNKLLNTVIITES</sequence>
<reference evidence="2 3" key="1">
    <citation type="journal article" date="2020" name="Genome Biol. Evol.">
        <title>A new high-quality draft genome assembly of the Chinese cordyceps Ophiocordyceps sinensis.</title>
        <authorList>
            <person name="Shu R."/>
            <person name="Zhang J."/>
            <person name="Meng Q."/>
            <person name="Zhang H."/>
            <person name="Zhou G."/>
            <person name="Li M."/>
            <person name="Wu P."/>
            <person name="Zhao Y."/>
            <person name="Chen C."/>
            <person name="Qin Q."/>
        </authorList>
    </citation>
    <scope>NUCLEOTIDE SEQUENCE [LARGE SCALE GENOMIC DNA]</scope>
    <source>
        <strain evidence="2 3">IOZ07</strain>
    </source>
</reference>
<gene>
    <name evidence="2" type="ORF">G6O67_004202</name>
</gene>
<dbReference type="OrthoDB" id="4915504at2759"/>
<organism evidence="2 3">
    <name type="scientific">Ophiocordyceps sinensis</name>
    <dbReference type="NCBI Taxonomy" id="72228"/>
    <lineage>
        <taxon>Eukaryota</taxon>
        <taxon>Fungi</taxon>
        <taxon>Dikarya</taxon>
        <taxon>Ascomycota</taxon>
        <taxon>Pezizomycotina</taxon>
        <taxon>Sordariomycetes</taxon>
        <taxon>Hypocreomycetidae</taxon>
        <taxon>Hypocreales</taxon>
        <taxon>Ophiocordycipitaceae</taxon>
        <taxon>Ophiocordyceps</taxon>
    </lineage>
</organism>
<feature type="chain" id="PRO_5034347215" evidence="1">
    <location>
        <begin position="21"/>
        <end position="259"/>
    </location>
</feature>
<evidence type="ECO:0000256" key="1">
    <source>
        <dbReference type="SAM" id="SignalP"/>
    </source>
</evidence>
<evidence type="ECO:0000313" key="2">
    <source>
        <dbReference type="EMBL" id="KAF4507735.1"/>
    </source>
</evidence>
<keyword evidence="3" id="KW-1185">Reference proteome</keyword>
<dbReference type="SUPFAM" id="SSF56973">
    <property type="entry name" value="Aerolisin/ETX pore-forming domain"/>
    <property type="match status" value="1"/>
</dbReference>
<proteinExistence type="predicted"/>
<dbReference type="Proteomes" id="UP000557566">
    <property type="component" value="Unassembled WGS sequence"/>
</dbReference>
<dbReference type="AlphaFoldDB" id="A0A8H4LY42"/>
<protein>
    <submittedName>
        <fullName evidence="2">Uncharacterized protein</fullName>
    </submittedName>
</protein>
<evidence type="ECO:0000313" key="3">
    <source>
        <dbReference type="Proteomes" id="UP000557566"/>
    </source>
</evidence>
<feature type="signal peptide" evidence="1">
    <location>
        <begin position="1"/>
        <end position="20"/>
    </location>
</feature>